<name>A0A6J5ZYI3_9ZZZZ</name>
<accession>A0A6J5ZYI3</accession>
<keyword evidence="2" id="KW-1133">Transmembrane helix</keyword>
<dbReference type="Gene3D" id="3.30.530.20">
    <property type="match status" value="1"/>
</dbReference>
<reference evidence="3" key="1">
    <citation type="submission" date="2020-05" db="EMBL/GenBank/DDBJ databases">
        <authorList>
            <person name="Chiriac C."/>
            <person name="Salcher M."/>
            <person name="Ghai R."/>
            <person name="Kavagutti S V."/>
        </authorList>
    </citation>
    <scope>NUCLEOTIDE SEQUENCE</scope>
</reference>
<evidence type="ECO:0000313" key="3">
    <source>
        <dbReference type="EMBL" id="CAB4347165.1"/>
    </source>
</evidence>
<dbReference type="EMBL" id="CAESAO010000195">
    <property type="protein sequence ID" value="CAB4347165.1"/>
    <property type="molecule type" value="Genomic_DNA"/>
</dbReference>
<evidence type="ECO:0000256" key="2">
    <source>
        <dbReference type="SAM" id="Phobius"/>
    </source>
</evidence>
<gene>
    <name evidence="3" type="ORF">UFOPK3522_01591</name>
</gene>
<organism evidence="3">
    <name type="scientific">freshwater metagenome</name>
    <dbReference type="NCBI Taxonomy" id="449393"/>
    <lineage>
        <taxon>unclassified sequences</taxon>
        <taxon>metagenomes</taxon>
        <taxon>ecological metagenomes</taxon>
    </lineage>
</organism>
<feature type="region of interest" description="Disordered" evidence="1">
    <location>
        <begin position="42"/>
        <end position="72"/>
    </location>
</feature>
<dbReference type="AlphaFoldDB" id="A0A6J5ZYI3"/>
<keyword evidence="2" id="KW-0472">Membrane</keyword>
<proteinExistence type="predicted"/>
<keyword evidence="2" id="KW-0812">Transmembrane</keyword>
<feature type="transmembrane region" description="Helical" evidence="2">
    <location>
        <begin position="91"/>
        <end position="109"/>
    </location>
</feature>
<sequence>MTVETDLNVSGAQAQFGRGLMADVAGAMLDKFALRLEQEIVNGPETGNDDHGRTTGDASAPAVSGGRRSGDDEDDLLDIGAAAWPALARRVAPGIAALAVVGLVVGLVMRGRTKRGITIHFNL</sequence>
<evidence type="ECO:0000256" key="1">
    <source>
        <dbReference type="SAM" id="MobiDB-lite"/>
    </source>
</evidence>
<dbReference type="InterPro" id="IPR023393">
    <property type="entry name" value="START-like_dom_sf"/>
</dbReference>
<protein>
    <submittedName>
        <fullName evidence="3">Unannotated protein</fullName>
    </submittedName>
</protein>